<dbReference type="Gene3D" id="2.30.42.10">
    <property type="match status" value="2"/>
</dbReference>
<evidence type="ECO:0000313" key="5">
    <source>
        <dbReference type="Proteomes" id="UP001642483"/>
    </source>
</evidence>
<dbReference type="InterPro" id="IPR036034">
    <property type="entry name" value="PDZ_sf"/>
</dbReference>
<dbReference type="InterPro" id="IPR051230">
    <property type="entry name" value="APP-Binding"/>
</dbReference>
<dbReference type="PROSITE" id="PS50106">
    <property type="entry name" value="PDZ"/>
    <property type="match status" value="2"/>
</dbReference>
<dbReference type="Proteomes" id="UP001642483">
    <property type="component" value="Unassembled WGS sequence"/>
</dbReference>
<dbReference type="EMBL" id="CAWYQH010000102">
    <property type="protein sequence ID" value="CAK8686259.1"/>
    <property type="molecule type" value="Genomic_DNA"/>
</dbReference>
<sequence length="314" mass="34128">MSLYPSLEDMKVDQAIRAQTQQHQDHAMALNMQQQEMAAAGVPPRAPSHPAASQGGPSPVASLYPSLDEYMGMNLQSDEVRQNLAVIPSQPYQVPAVVTQRPSQITGMVAPVSTQGIIGMQRAEVKQGIRMLILCKDGKGKMGLRIKSVSKGIFVAYVSKGSPAAMAGLRFGDQILQIDNETLAGYSTDKVHKILKKCNPQRVEFAVRDRPFERTITLQKDSSGHVGFVFKNAKITSLVKDSSAARNGLLTDHQLCEVNGQCVIGMKDKEIQEIMISGGLTVTVTIMPTFVYEHIIKSMGSGLLKGQDHSIPDI</sequence>
<dbReference type="CDD" id="cd06794">
    <property type="entry name" value="PDZ2_syntenin-like"/>
    <property type="match status" value="1"/>
</dbReference>
<feature type="domain" description="PDZ" evidence="3">
    <location>
        <begin position="131"/>
        <end position="197"/>
    </location>
</feature>
<evidence type="ECO:0000259" key="3">
    <source>
        <dbReference type="PROSITE" id="PS50106"/>
    </source>
</evidence>
<organism evidence="4 5">
    <name type="scientific">Clavelina lepadiformis</name>
    <name type="common">Light-bulb sea squirt</name>
    <name type="synonym">Ascidia lepadiformis</name>
    <dbReference type="NCBI Taxonomy" id="159417"/>
    <lineage>
        <taxon>Eukaryota</taxon>
        <taxon>Metazoa</taxon>
        <taxon>Chordata</taxon>
        <taxon>Tunicata</taxon>
        <taxon>Ascidiacea</taxon>
        <taxon>Aplousobranchia</taxon>
        <taxon>Clavelinidae</taxon>
        <taxon>Clavelina</taxon>
    </lineage>
</organism>
<proteinExistence type="predicted"/>
<evidence type="ECO:0000256" key="1">
    <source>
        <dbReference type="ARBA" id="ARBA00022737"/>
    </source>
</evidence>
<evidence type="ECO:0000313" key="4">
    <source>
        <dbReference type="EMBL" id="CAK8686259.1"/>
    </source>
</evidence>
<gene>
    <name evidence="4" type="ORF">CVLEPA_LOCUS18208</name>
</gene>
<dbReference type="SUPFAM" id="SSF50156">
    <property type="entry name" value="PDZ domain-like"/>
    <property type="match status" value="2"/>
</dbReference>
<keyword evidence="1" id="KW-0677">Repeat</keyword>
<reference evidence="4 5" key="1">
    <citation type="submission" date="2024-02" db="EMBL/GenBank/DDBJ databases">
        <authorList>
            <person name="Daric V."/>
            <person name="Darras S."/>
        </authorList>
    </citation>
    <scope>NUCLEOTIDE SEQUENCE [LARGE SCALE GENOMIC DNA]</scope>
</reference>
<feature type="region of interest" description="Disordered" evidence="2">
    <location>
        <begin position="36"/>
        <end position="59"/>
    </location>
</feature>
<evidence type="ECO:0000256" key="2">
    <source>
        <dbReference type="SAM" id="MobiDB-lite"/>
    </source>
</evidence>
<accession>A0ABP0G349</accession>
<dbReference type="SMART" id="SM00228">
    <property type="entry name" value="PDZ"/>
    <property type="match status" value="2"/>
</dbReference>
<comment type="caution">
    <text evidence="4">The sequence shown here is derived from an EMBL/GenBank/DDBJ whole genome shotgun (WGS) entry which is preliminary data.</text>
</comment>
<dbReference type="PANTHER" id="PTHR12345">
    <property type="entry name" value="SYNTENIN RELATED"/>
    <property type="match status" value="1"/>
</dbReference>
<dbReference type="InterPro" id="IPR001478">
    <property type="entry name" value="PDZ"/>
</dbReference>
<dbReference type="PANTHER" id="PTHR12345:SF3">
    <property type="entry name" value="PDZ DOMAIN-CONTAINING PROTEIN"/>
    <property type="match status" value="1"/>
</dbReference>
<name>A0ABP0G349_CLALP</name>
<dbReference type="Pfam" id="PF00595">
    <property type="entry name" value="PDZ"/>
    <property type="match status" value="2"/>
</dbReference>
<protein>
    <recommendedName>
        <fullName evidence="3">PDZ domain-containing protein</fullName>
    </recommendedName>
</protein>
<dbReference type="CDD" id="cd06721">
    <property type="entry name" value="PDZ1_syntenin-like"/>
    <property type="match status" value="1"/>
</dbReference>
<feature type="domain" description="PDZ" evidence="3">
    <location>
        <begin position="215"/>
        <end position="290"/>
    </location>
</feature>
<keyword evidence="5" id="KW-1185">Reference proteome</keyword>